<protein>
    <submittedName>
        <fullName evidence="2">Uncharacterized protein</fullName>
    </submittedName>
</protein>
<reference evidence="2 3" key="1">
    <citation type="submission" date="2024-01" db="EMBL/GenBank/DDBJ databases">
        <title>A draft genome for the cacao thread blight pathogen Marasmiellus scandens.</title>
        <authorList>
            <person name="Baruah I.K."/>
            <person name="Leung J."/>
            <person name="Bukari Y."/>
            <person name="Amoako-Attah I."/>
            <person name="Meinhardt L.W."/>
            <person name="Bailey B.A."/>
            <person name="Cohen S.P."/>
        </authorList>
    </citation>
    <scope>NUCLEOTIDE SEQUENCE [LARGE SCALE GENOMIC DNA]</scope>
    <source>
        <strain evidence="2 3">GH-19</strain>
    </source>
</reference>
<feature type="compositionally biased region" description="Basic and acidic residues" evidence="1">
    <location>
        <begin position="244"/>
        <end position="255"/>
    </location>
</feature>
<dbReference type="Proteomes" id="UP001498398">
    <property type="component" value="Unassembled WGS sequence"/>
</dbReference>
<gene>
    <name evidence="2" type="ORF">VKT23_017895</name>
</gene>
<evidence type="ECO:0000313" key="3">
    <source>
        <dbReference type="Proteomes" id="UP001498398"/>
    </source>
</evidence>
<feature type="compositionally biased region" description="Polar residues" evidence="1">
    <location>
        <begin position="223"/>
        <end position="240"/>
    </location>
</feature>
<evidence type="ECO:0000313" key="2">
    <source>
        <dbReference type="EMBL" id="KAK7438764.1"/>
    </source>
</evidence>
<name>A0ABR1IT08_9AGAR</name>
<organism evidence="2 3">
    <name type="scientific">Marasmiellus scandens</name>
    <dbReference type="NCBI Taxonomy" id="2682957"/>
    <lineage>
        <taxon>Eukaryota</taxon>
        <taxon>Fungi</taxon>
        <taxon>Dikarya</taxon>
        <taxon>Basidiomycota</taxon>
        <taxon>Agaricomycotina</taxon>
        <taxon>Agaricomycetes</taxon>
        <taxon>Agaricomycetidae</taxon>
        <taxon>Agaricales</taxon>
        <taxon>Marasmiineae</taxon>
        <taxon>Omphalotaceae</taxon>
        <taxon>Marasmiellus</taxon>
    </lineage>
</organism>
<accession>A0ABR1IT08</accession>
<keyword evidence="3" id="KW-1185">Reference proteome</keyword>
<comment type="caution">
    <text evidence="2">The sequence shown here is derived from an EMBL/GenBank/DDBJ whole genome shotgun (WGS) entry which is preliminary data.</text>
</comment>
<sequence length="282" mass="32825">MNIGEGQRWKPADPQYIKTLEYMNTREYRQALEHLHKLVIQRLYELHCLNLSQTGYKMRTHIANALQRRLKAICRAVKRYNNAAMSLKPPRPTLDWSRVSHFSFLDQFNILQDTQHSVLEKPWAKPVIRELMKKYHRVSCAQEEVIRCNVELHYLHTSIVDEDRHFKFVLIGLQSHSMYGPVHEYIQRRRRINQYILQRIQDTYNLEGFSGTPTPGVRKGSETHTSSPLNVPASSATSYSPRDPPCDDKEQHSDDNDVQDNDNLNEGVASMIDFISNLSVHG</sequence>
<feature type="region of interest" description="Disordered" evidence="1">
    <location>
        <begin position="207"/>
        <end position="264"/>
    </location>
</feature>
<proteinExistence type="predicted"/>
<evidence type="ECO:0000256" key="1">
    <source>
        <dbReference type="SAM" id="MobiDB-lite"/>
    </source>
</evidence>
<dbReference type="EMBL" id="JBANRG010000077">
    <property type="protein sequence ID" value="KAK7438764.1"/>
    <property type="molecule type" value="Genomic_DNA"/>
</dbReference>